<feature type="region of interest" description="Disordered" evidence="1">
    <location>
        <begin position="62"/>
        <end position="103"/>
    </location>
</feature>
<accession>A0A9N7UHE0</accession>
<evidence type="ECO:0000313" key="3">
    <source>
        <dbReference type="Proteomes" id="UP001153269"/>
    </source>
</evidence>
<evidence type="ECO:0000313" key="2">
    <source>
        <dbReference type="EMBL" id="CAB1430482.1"/>
    </source>
</evidence>
<sequence length="156" mass="17882">MERRRGGVEEEEEEEEEEERERETERERKRRGRECNQSPDGLRGSIIDFSLKSRVSIKRLQISTDISAEEPRVSAEPTGNHSLENSREKPVAQSQSDSQTGRGNAVTVVVTAADGWKVVPMVPMYSRLVQMNVDPDPEPLFWSEEPSHLMFRSRLN</sequence>
<dbReference type="AlphaFoldDB" id="A0A9N7UHE0"/>
<comment type="caution">
    <text evidence="2">The sequence shown here is derived from an EMBL/GenBank/DDBJ whole genome shotgun (WGS) entry which is preliminary data.</text>
</comment>
<name>A0A9N7UHE0_PLEPL</name>
<gene>
    <name evidence="2" type="ORF">PLEPLA_LOCUS18464</name>
</gene>
<proteinExistence type="predicted"/>
<feature type="compositionally biased region" description="Acidic residues" evidence="1">
    <location>
        <begin position="9"/>
        <end position="20"/>
    </location>
</feature>
<feature type="compositionally biased region" description="Polar residues" evidence="1">
    <location>
        <begin position="92"/>
        <end position="102"/>
    </location>
</feature>
<organism evidence="2 3">
    <name type="scientific">Pleuronectes platessa</name>
    <name type="common">European plaice</name>
    <dbReference type="NCBI Taxonomy" id="8262"/>
    <lineage>
        <taxon>Eukaryota</taxon>
        <taxon>Metazoa</taxon>
        <taxon>Chordata</taxon>
        <taxon>Craniata</taxon>
        <taxon>Vertebrata</taxon>
        <taxon>Euteleostomi</taxon>
        <taxon>Actinopterygii</taxon>
        <taxon>Neopterygii</taxon>
        <taxon>Teleostei</taxon>
        <taxon>Neoteleostei</taxon>
        <taxon>Acanthomorphata</taxon>
        <taxon>Carangaria</taxon>
        <taxon>Pleuronectiformes</taxon>
        <taxon>Pleuronectoidei</taxon>
        <taxon>Pleuronectidae</taxon>
        <taxon>Pleuronectes</taxon>
    </lineage>
</organism>
<protein>
    <submittedName>
        <fullName evidence="2">Uncharacterized protein</fullName>
    </submittedName>
</protein>
<keyword evidence="3" id="KW-1185">Reference proteome</keyword>
<dbReference type="Proteomes" id="UP001153269">
    <property type="component" value="Unassembled WGS sequence"/>
</dbReference>
<dbReference type="EMBL" id="CADEAL010001234">
    <property type="protein sequence ID" value="CAB1430482.1"/>
    <property type="molecule type" value="Genomic_DNA"/>
</dbReference>
<evidence type="ECO:0000256" key="1">
    <source>
        <dbReference type="SAM" id="MobiDB-lite"/>
    </source>
</evidence>
<feature type="region of interest" description="Disordered" evidence="1">
    <location>
        <begin position="1"/>
        <end position="47"/>
    </location>
</feature>
<reference evidence="2" key="1">
    <citation type="submission" date="2020-03" db="EMBL/GenBank/DDBJ databases">
        <authorList>
            <person name="Weist P."/>
        </authorList>
    </citation>
    <scope>NUCLEOTIDE SEQUENCE</scope>
</reference>